<name>R4X4B6_9BURK</name>
<dbReference type="Proteomes" id="UP000013966">
    <property type="component" value="Plasmid p1"/>
</dbReference>
<dbReference type="RefSeq" id="WP_016348809.1">
    <property type="nucleotide sequence ID" value="NC_021289.1"/>
</dbReference>
<accession>R4X4B6</accession>
<gene>
    <name evidence="1" type="ORF">BRPE64_DCDS11650</name>
</gene>
<keyword evidence="1" id="KW-0614">Plasmid</keyword>
<dbReference type="PATRIC" id="fig|758793.3.peg.6306"/>
<evidence type="ECO:0000313" key="2">
    <source>
        <dbReference type="Proteomes" id="UP000013966"/>
    </source>
</evidence>
<organism evidence="1 2">
    <name type="scientific">Caballeronia insecticola</name>
    <dbReference type="NCBI Taxonomy" id="758793"/>
    <lineage>
        <taxon>Bacteria</taxon>
        <taxon>Pseudomonadati</taxon>
        <taxon>Pseudomonadota</taxon>
        <taxon>Betaproteobacteria</taxon>
        <taxon>Burkholderiales</taxon>
        <taxon>Burkholderiaceae</taxon>
        <taxon>Caballeronia</taxon>
    </lineage>
</organism>
<evidence type="ECO:0000313" key="1">
    <source>
        <dbReference type="EMBL" id="BAN28101.1"/>
    </source>
</evidence>
<keyword evidence="2" id="KW-1185">Reference proteome</keyword>
<dbReference type="KEGG" id="buo:BRPE64_DCDS11650"/>
<protein>
    <submittedName>
        <fullName evidence="1">Uncharacterized protein</fullName>
    </submittedName>
</protein>
<sequence length="46" mass="5094">MITLESVLTMLAANPLLSAALAITFLLMGAEAWLVRRALRESELHR</sequence>
<dbReference type="EMBL" id="AP013061">
    <property type="protein sequence ID" value="BAN28101.1"/>
    <property type="molecule type" value="Genomic_DNA"/>
</dbReference>
<reference evidence="1 2" key="1">
    <citation type="journal article" date="2013" name="Genome Announc.">
        <title>Complete Genome Sequence of Burkholderia sp. Strain RPE64, Bacterial Symbiont of the Bean Bug Riptortus pedestris.</title>
        <authorList>
            <person name="Shibata T.F."/>
            <person name="Maeda T."/>
            <person name="Nikoh N."/>
            <person name="Yamaguchi K."/>
            <person name="Oshima K."/>
            <person name="Hattori M."/>
            <person name="Nishiyama T."/>
            <person name="Hasebe M."/>
            <person name="Fukatsu T."/>
            <person name="Kikuchi Y."/>
            <person name="Shigenobu S."/>
        </authorList>
    </citation>
    <scope>NUCLEOTIDE SEQUENCE [LARGE SCALE GENOMIC DNA]</scope>
    <source>
        <plasmid evidence="1 2">p1</plasmid>
    </source>
</reference>
<geneLocation type="plasmid" evidence="1 2">
    <name>p1</name>
</geneLocation>
<proteinExistence type="predicted"/>
<dbReference type="AlphaFoldDB" id="R4X4B6"/>
<dbReference type="HOGENOM" id="CLU_3248316_0_0_4"/>
<reference evidence="1 2" key="2">
    <citation type="journal article" date="2018" name="Int. J. Syst. Evol. Microbiol.">
        <title>Burkholderia insecticola sp. nov., a gut symbiotic bacterium of the bean bug Riptortus pedestris.</title>
        <authorList>
            <person name="Takeshita K."/>
            <person name="Tamaki H."/>
            <person name="Ohbayashi T."/>
            <person name="Meng X.-Y."/>
            <person name="Sone T."/>
            <person name="Mitani Y."/>
            <person name="Peeters C."/>
            <person name="Kikuchi Y."/>
            <person name="Vandamme P."/>
        </authorList>
    </citation>
    <scope>NUCLEOTIDE SEQUENCE [LARGE SCALE GENOMIC DNA]</scope>
    <source>
        <strain evidence="1">RPE64</strain>
        <plasmid evidence="1 2">p1</plasmid>
    </source>
</reference>